<protein>
    <submittedName>
        <fullName evidence="2">Uncharacterized protein</fullName>
    </submittedName>
</protein>
<organism evidence="2 3">
    <name type="scientific">Gimesia aquarii</name>
    <dbReference type="NCBI Taxonomy" id="2527964"/>
    <lineage>
        <taxon>Bacteria</taxon>
        <taxon>Pseudomonadati</taxon>
        <taxon>Planctomycetota</taxon>
        <taxon>Planctomycetia</taxon>
        <taxon>Planctomycetales</taxon>
        <taxon>Planctomycetaceae</taxon>
        <taxon>Gimesia</taxon>
    </lineage>
</organism>
<dbReference type="OrthoDB" id="290299at2"/>
<evidence type="ECO:0000313" key="3">
    <source>
        <dbReference type="Proteomes" id="UP000318384"/>
    </source>
</evidence>
<evidence type="ECO:0000256" key="1">
    <source>
        <dbReference type="SAM" id="Coils"/>
    </source>
</evidence>
<reference evidence="2 3" key="1">
    <citation type="submission" date="2019-03" db="EMBL/GenBank/DDBJ databases">
        <title>Deep-cultivation of Planctomycetes and their phenomic and genomic characterization uncovers novel biology.</title>
        <authorList>
            <person name="Wiegand S."/>
            <person name="Jogler M."/>
            <person name="Boedeker C."/>
            <person name="Pinto D."/>
            <person name="Vollmers J."/>
            <person name="Rivas-Marin E."/>
            <person name="Kohn T."/>
            <person name="Peeters S.H."/>
            <person name="Heuer A."/>
            <person name="Rast P."/>
            <person name="Oberbeckmann S."/>
            <person name="Bunk B."/>
            <person name="Jeske O."/>
            <person name="Meyerdierks A."/>
            <person name="Storesund J.E."/>
            <person name="Kallscheuer N."/>
            <person name="Luecker S."/>
            <person name="Lage O.M."/>
            <person name="Pohl T."/>
            <person name="Merkel B.J."/>
            <person name="Hornburger P."/>
            <person name="Mueller R.-W."/>
            <person name="Bruemmer F."/>
            <person name="Labrenz M."/>
            <person name="Spormann A.M."/>
            <person name="Op den Camp H."/>
            <person name="Overmann J."/>
            <person name="Amann R."/>
            <person name="Jetten M.S.M."/>
            <person name="Mascher T."/>
            <person name="Medema M.H."/>
            <person name="Devos D.P."/>
            <person name="Kaster A.-K."/>
            <person name="Ovreas L."/>
            <person name="Rohde M."/>
            <person name="Galperin M.Y."/>
            <person name="Jogler C."/>
        </authorList>
    </citation>
    <scope>NUCLEOTIDE SEQUENCE [LARGE SCALE GENOMIC DNA]</scope>
    <source>
        <strain evidence="2 3">V202</strain>
    </source>
</reference>
<keyword evidence="1" id="KW-0175">Coiled coil</keyword>
<accession>A0A517WNL5</accession>
<dbReference type="AlphaFoldDB" id="A0A517WNL5"/>
<evidence type="ECO:0000313" key="2">
    <source>
        <dbReference type="EMBL" id="QDU06852.1"/>
    </source>
</evidence>
<sequence length="385" mass="43825">MQNQTEQSKLHSNTHRTISGQLAEWGIEFSQDRVAQLSINQQRQLQDWINKGVDADETYQAEFASLPEFMENELLEMSGEMSAEPQEIIVEQAINAYEAENSITNNPYLFDTIAWRLWRKAYCHWHHGESLEFENENSPNSETGEQQSAISEIHQQLVRLSPQLNQTEHSLKELRHKLKQTKRQRKAFIKQQSLLIRQLSESIRSTTDTSAVSAQKEELLQTIESKSESTTDVSPSLTIQENQRISLAADLDAPIQLISIPVTPSQTNRVEVYLQQSSDGRWRAGHLWSVIRNAKTGQLSRGSRQPDQQQMAYPSETAALLNEVIYLSQGIIGVVEIESQILDYLNLLEEYPGQLSVCSECHSHYLLEKDSHAELCAQCCSTPDD</sequence>
<dbReference type="EMBL" id="CP037422">
    <property type="protein sequence ID" value="QDU06852.1"/>
    <property type="molecule type" value="Genomic_DNA"/>
</dbReference>
<dbReference type="Proteomes" id="UP000318384">
    <property type="component" value="Chromosome"/>
</dbReference>
<gene>
    <name evidence="2" type="ORF">V202x_01950</name>
</gene>
<dbReference type="RefSeq" id="WP_145170363.1">
    <property type="nucleotide sequence ID" value="NZ_CP037422.1"/>
</dbReference>
<keyword evidence="3" id="KW-1185">Reference proteome</keyword>
<proteinExistence type="predicted"/>
<name>A0A517WNL5_9PLAN</name>
<feature type="coiled-coil region" evidence="1">
    <location>
        <begin position="164"/>
        <end position="191"/>
    </location>
</feature>